<protein>
    <submittedName>
        <fullName evidence="1">Uncharacterized protein</fullName>
    </submittedName>
</protein>
<accession>A0A645HCZ6</accession>
<organism evidence="1">
    <name type="scientific">bioreactor metagenome</name>
    <dbReference type="NCBI Taxonomy" id="1076179"/>
    <lineage>
        <taxon>unclassified sequences</taxon>
        <taxon>metagenomes</taxon>
        <taxon>ecological metagenomes</taxon>
    </lineage>
</organism>
<evidence type="ECO:0000313" key="1">
    <source>
        <dbReference type="EMBL" id="MPN35999.1"/>
    </source>
</evidence>
<reference evidence="1" key="1">
    <citation type="submission" date="2019-08" db="EMBL/GenBank/DDBJ databases">
        <authorList>
            <person name="Kucharzyk K."/>
            <person name="Murdoch R.W."/>
            <person name="Higgins S."/>
            <person name="Loffler F."/>
        </authorList>
    </citation>
    <scope>NUCLEOTIDE SEQUENCE</scope>
</reference>
<proteinExistence type="predicted"/>
<gene>
    <name evidence="1" type="ORF">SDC9_183504</name>
</gene>
<dbReference type="AlphaFoldDB" id="A0A645HCZ6"/>
<sequence length="144" mass="15068">MPMPKRKPQSMSAKGEETAVIVSIIAAVTEVAPAAQILRGRRSMSFPHRMRNSSAVAADTLKKYEAARPSSPASCTKVSCPASVSAKSAADAAKSMICGFLSSAVYERRASSFSSASAFSPTPAFGSLRMAIVPKAISRGKKNI</sequence>
<dbReference type="EMBL" id="VSSQ01089905">
    <property type="protein sequence ID" value="MPN35999.1"/>
    <property type="molecule type" value="Genomic_DNA"/>
</dbReference>
<comment type="caution">
    <text evidence="1">The sequence shown here is derived from an EMBL/GenBank/DDBJ whole genome shotgun (WGS) entry which is preliminary data.</text>
</comment>
<name>A0A645HCZ6_9ZZZZ</name>